<sequence length="249" mass="28440">MINKKVLIVEDNPLNRKVLEHIIGQLCDFETAENGKKALGKIQEKEYDLILMDIQMPVLDGINTLKIIRNENLTTSPVIAVSAFANESDRDYFLAAGFVDFISKPIKPKILLETLDKHLKSPEKFEKNNQTVGTDSSLDENIVRQLLKFNSATNIKSVYQEFIEESYQILSEIESLINKKQYEQIGEKLHIIKGNSGTLGAMNIYKFSQKFEKNIKSHNFENTTEEYLYLSSLIDLFSSKIQSSQLLNP</sequence>
<dbReference type="GO" id="GO:0004672">
    <property type="term" value="F:protein kinase activity"/>
    <property type="evidence" value="ECO:0007669"/>
    <property type="project" value="UniProtKB-ARBA"/>
</dbReference>
<dbReference type="PROSITE" id="PS50110">
    <property type="entry name" value="RESPONSE_REGULATORY"/>
    <property type="match status" value="1"/>
</dbReference>
<dbReference type="SUPFAM" id="SSF52172">
    <property type="entry name" value="CheY-like"/>
    <property type="match status" value="1"/>
</dbReference>
<feature type="domain" description="Response regulatory" evidence="3">
    <location>
        <begin position="5"/>
        <end position="119"/>
    </location>
</feature>
<keyword evidence="6" id="KW-1185">Reference proteome</keyword>
<dbReference type="InterPro" id="IPR011006">
    <property type="entry name" value="CheY-like_superfamily"/>
</dbReference>
<dbReference type="Gene3D" id="1.20.120.160">
    <property type="entry name" value="HPT domain"/>
    <property type="match status" value="1"/>
</dbReference>
<gene>
    <name evidence="5" type="ORF">SAMN00777080_2815</name>
</gene>
<proteinExistence type="predicted"/>
<accession>A0A1W2H5G3</accession>
<evidence type="ECO:0000256" key="1">
    <source>
        <dbReference type="PROSITE-ProRule" id="PRU00110"/>
    </source>
</evidence>
<dbReference type="CDD" id="cd17546">
    <property type="entry name" value="REC_hyHK_CKI1_RcsC-like"/>
    <property type="match status" value="1"/>
</dbReference>
<dbReference type="PROSITE" id="PS50894">
    <property type="entry name" value="HPT"/>
    <property type="match status" value="1"/>
</dbReference>
<dbReference type="OrthoDB" id="9796457at2"/>
<feature type="modified residue" description="4-aspartylphosphate" evidence="2">
    <location>
        <position position="53"/>
    </location>
</feature>
<evidence type="ECO:0000313" key="5">
    <source>
        <dbReference type="EMBL" id="SMD44197.1"/>
    </source>
</evidence>
<organism evidence="5 6">
    <name type="scientific">Aquiflexum balticum DSM 16537</name>
    <dbReference type="NCBI Taxonomy" id="758820"/>
    <lineage>
        <taxon>Bacteria</taxon>
        <taxon>Pseudomonadati</taxon>
        <taxon>Bacteroidota</taxon>
        <taxon>Cytophagia</taxon>
        <taxon>Cytophagales</taxon>
        <taxon>Cyclobacteriaceae</taxon>
        <taxon>Aquiflexum</taxon>
    </lineage>
</organism>
<dbReference type="PANTHER" id="PTHR43228:SF1">
    <property type="entry name" value="TWO-COMPONENT RESPONSE REGULATOR ARR22"/>
    <property type="match status" value="1"/>
</dbReference>
<dbReference type="SMART" id="SM00448">
    <property type="entry name" value="REC"/>
    <property type="match status" value="1"/>
</dbReference>
<feature type="domain" description="HPt" evidence="4">
    <location>
        <begin position="151"/>
        <end position="249"/>
    </location>
</feature>
<dbReference type="PANTHER" id="PTHR43228">
    <property type="entry name" value="TWO-COMPONENT RESPONSE REGULATOR"/>
    <property type="match status" value="1"/>
</dbReference>
<dbReference type="InterPro" id="IPR008207">
    <property type="entry name" value="Sig_transdc_His_kin_Hpt_dom"/>
</dbReference>
<reference evidence="6" key="1">
    <citation type="submission" date="2017-04" db="EMBL/GenBank/DDBJ databases">
        <authorList>
            <person name="Varghese N."/>
            <person name="Submissions S."/>
        </authorList>
    </citation>
    <scope>NUCLEOTIDE SEQUENCE [LARGE SCALE GENOMIC DNA]</scope>
    <source>
        <strain evidence="6">DSM 16537</strain>
    </source>
</reference>
<dbReference type="InterPro" id="IPR052048">
    <property type="entry name" value="ST_Response_Regulator"/>
</dbReference>
<dbReference type="InterPro" id="IPR036641">
    <property type="entry name" value="HPT_dom_sf"/>
</dbReference>
<dbReference type="Gene3D" id="3.40.50.2300">
    <property type="match status" value="1"/>
</dbReference>
<evidence type="ECO:0000259" key="3">
    <source>
        <dbReference type="PROSITE" id="PS50110"/>
    </source>
</evidence>
<dbReference type="EMBL" id="LT838813">
    <property type="protein sequence ID" value="SMD44197.1"/>
    <property type="molecule type" value="Genomic_DNA"/>
</dbReference>
<feature type="modified residue" description="Phosphohistidine" evidence="1">
    <location>
        <position position="190"/>
    </location>
</feature>
<protein>
    <submittedName>
        <fullName evidence="5">CheY chemotaxis protein or a CheY-like REC (Receiver) domain</fullName>
    </submittedName>
</protein>
<dbReference type="GO" id="GO:0000160">
    <property type="term" value="P:phosphorelay signal transduction system"/>
    <property type="evidence" value="ECO:0007669"/>
    <property type="project" value="InterPro"/>
</dbReference>
<keyword evidence="2" id="KW-0597">Phosphoprotein</keyword>
<dbReference type="Proteomes" id="UP000192333">
    <property type="component" value="Chromosome I"/>
</dbReference>
<dbReference type="STRING" id="758820.SAMN00777080_2815"/>
<dbReference type="SUPFAM" id="SSF47226">
    <property type="entry name" value="Histidine-containing phosphotransfer domain, HPT domain"/>
    <property type="match status" value="1"/>
</dbReference>
<dbReference type="RefSeq" id="WP_084121011.1">
    <property type="nucleotide sequence ID" value="NZ_LT838813.1"/>
</dbReference>
<dbReference type="InterPro" id="IPR001789">
    <property type="entry name" value="Sig_transdc_resp-reg_receiver"/>
</dbReference>
<dbReference type="Pfam" id="PF00072">
    <property type="entry name" value="Response_reg"/>
    <property type="match status" value="1"/>
</dbReference>
<evidence type="ECO:0000256" key="2">
    <source>
        <dbReference type="PROSITE-ProRule" id="PRU00169"/>
    </source>
</evidence>
<dbReference type="Pfam" id="PF01627">
    <property type="entry name" value="Hpt"/>
    <property type="match status" value="1"/>
</dbReference>
<name>A0A1W2H5G3_9BACT</name>
<dbReference type="AlphaFoldDB" id="A0A1W2H5G3"/>
<evidence type="ECO:0000259" key="4">
    <source>
        <dbReference type="PROSITE" id="PS50894"/>
    </source>
</evidence>
<evidence type="ECO:0000313" key="6">
    <source>
        <dbReference type="Proteomes" id="UP000192333"/>
    </source>
</evidence>